<reference evidence="10" key="1">
    <citation type="journal article" date="2019" name="Int. J. Syst. Evol. Microbiol.">
        <title>The Global Catalogue of Microorganisms (GCM) 10K type strain sequencing project: providing services to taxonomists for standard genome sequencing and annotation.</title>
        <authorList>
            <consortium name="The Broad Institute Genomics Platform"/>
            <consortium name="The Broad Institute Genome Sequencing Center for Infectious Disease"/>
            <person name="Wu L."/>
            <person name="Ma J."/>
        </authorList>
    </citation>
    <scope>NUCLEOTIDE SEQUENCE [LARGE SCALE GENOMIC DNA]</scope>
    <source>
        <strain evidence="10">CGMCC 1.12750</strain>
    </source>
</reference>
<comment type="caution">
    <text evidence="9">The sequence shown here is derived from an EMBL/GenBank/DDBJ whole genome shotgun (WGS) entry which is preliminary data.</text>
</comment>
<dbReference type="PANTHER" id="PTHR30269">
    <property type="entry name" value="TRANSMEMBRANE PROTEIN YFCA"/>
    <property type="match status" value="1"/>
</dbReference>
<evidence type="ECO:0000256" key="4">
    <source>
        <dbReference type="ARBA" id="ARBA00022475"/>
    </source>
</evidence>
<keyword evidence="6 8" id="KW-1133">Transmembrane helix</keyword>
<keyword evidence="10" id="KW-1185">Reference proteome</keyword>
<keyword evidence="4 8" id="KW-1003">Cell membrane</keyword>
<name>A0ABW2UGL9_9RHOB</name>
<feature type="transmembrane region" description="Helical" evidence="8">
    <location>
        <begin position="109"/>
        <end position="129"/>
    </location>
</feature>
<feature type="transmembrane region" description="Helical" evidence="8">
    <location>
        <begin position="234"/>
        <end position="250"/>
    </location>
</feature>
<sequence length="256" mass="27726">MDFFMGGLEPWAFWLAVAVTLFGGFVKGAVGFAMPMIMISGFGSFMPAELALAALILPTLVTNISQAFRQGPAAAWHSVVAYRRMIAMIALFIIVSAQFVLMIPAAAMYMILGVPIVLFAVTQLMGRNLRFRVEHRARAEYMTGIIGGLYGGISGVWGPPVLVYLISIGAEKAETVRVQGVIFLIGAVVLLLAHLQSGVMNAVTVPFSALLVVPGMLGLWLGYGVQDRLDALRFRRWTLVVLALTGLNLIRRALEI</sequence>
<gene>
    <name evidence="9" type="ORF">ACFQXB_02775</name>
</gene>
<dbReference type="RefSeq" id="WP_377398741.1">
    <property type="nucleotide sequence ID" value="NZ_JBHTFQ010000001.1"/>
</dbReference>
<keyword evidence="7 8" id="KW-0472">Membrane</keyword>
<proteinExistence type="inferred from homology"/>
<feature type="transmembrane region" description="Helical" evidence="8">
    <location>
        <begin position="202"/>
        <end position="222"/>
    </location>
</feature>
<dbReference type="Pfam" id="PF01925">
    <property type="entry name" value="TauE"/>
    <property type="match status" value="1"/>
</dbReference>
<comment type="subcellular location">
    <subcellularLocation>
        <location evidence="1 8">Cell membrane</location>
        <topology evidence="1 8">Multi-pass membrane protein</topology>
    </subcellularLocation>
</comment>
<evidence type="ECO:0000256" key="8">
    <source>
        <dbReference type="RuleBase" id="RU363041"/>
    </source>
</evidence>
<evidence type="ECO:0000313" key="9">
    <source>
        <dbReference type="EMBL" id="MFC7703118.1"/>
    </source>
</evidence>
<comment type="similarity">
    <text evidence="2 8">Belongs to the 4-toluene sulfonate uptake permease (TSUP) (TC 2.A.102) family.</text>
</comment>
<evidence type="ECO:0000256" key="3">
    <source>
        <dbReference type="ARBA" id="ARBA00022448"/>
    </source>
</evidence>
<dbReference type="InterPro" id="IPR052017">
    <property type="entry name" value="TSUP"/>
</dbReference>
<evidence type="ECO:0000256" key="2">
    <source>
        <dbReference type="ARBA" id="ARBA00009142"/>
    </source>
</evidence>
<evidence type="ECO:0000256" key="5">
    <source>
        <dbReference type="ARBA" id="ARBA00022692"/>
    </source>
</evidence>
<organism evidence="9 10">
    <name type="scientific">Plastorhodobacter daqingensis</name>
    <dbReference type="NCBI Taxonomy" id="1387281"/>
    <lineage>
        <taxon>Bacteria</taxon>
        <taxon>Pseudomonadati</taxon>
        <taxon>Pseudomonadota</taxon>
        <taxon>Alphaproteobacteria</taxon>
        <taxon>Rhodobacterales</taxon>
        <taxon>Paracoccaceae</taxon>
        <taxon>Plastorhodobacter</taxon>
    </lineage>
</organism>
<evidence type="ECO:0000256" key="7">
    <source>
        <dbReference type="ARBA" id="ARBA00023136"/>
    </source>
</evidence>
<accession>A0ABW2UGL9</accession>
<dbReference type="Proteomes" id="UP001596516">
    <property type="component" value="Unassembled WGS sequence"/>
</dbReference>
<feature type="transmembrane region" description="Helical" evidence="8">
    <location>
        <begin position="45"/>
        <end position="64"/>
    </location>
</feature>
<evidence type="ECO:0000313" key="10">
    <source>
        <dbReference type="Proteomes" id="UP001596516"/>
    </source>
</evidence>
<protein>
    <recommendedName>
        <fullName evidence="8">Probable membrane transporter protein</fullName>
    </recommendedName>
</protein>
<dbReference type="PANTHER" id="PTHR30269:SF32">
    <property type="entry name" value="MEMBRANE TRANSPORTER PROTEIN-RELATED"/>
    <property type="match status" value="1"/>
</dbReference>
<feature type="transmembrane region" description="Helical" evidence="8">
    <location>
        <begin position="12"/>
        <end position="39"/>
    </location>
</feature>
<dbReference type="EMBL" id="JBHTFQ010000001">
    <property type="protein sequence ID" value="MFC7703118.1"/>
    <property type="molecule type" value="Genomic_DNA"/>
</dbReference>
<feature type="transmembrane region" description="Helical" evidence="8">
    <location>
        <begin position="178"/>
        <end position="195"/>
    </location>
</feature>
<evidence type="ECO:0000256" key="1">
    <source>
        <dbReference type="ARBA" id="ARBA00004651"/>
    </source>
</evidence>
<feature type="transmembrane region" description="Helical" evidence="8">
    <location>
        <begin position="141"/>
        <end position="166"/>
    </location>
</feature>
<evidence type="ECO:0000256" key="6">
    <source>
        <dbReference type="ARBA" id="ARBA00022989"/>
    </source>
</evidence>
<feature type="transmembrane region" description="Helical" evidence="8">
    <location>
        <begin position="85"/>
        <end position="103"/>
    </location>
</feature>
<keyword evidence="5 8" id="KW-0812">Transmembrane</keyword>
<dbReference type="InterPro" id="IPR002781">
    <property type="entry name" value="TM_pro_TauE-like"/>
</dbReference>
<keyword evidence="3" id="KW-0813">Transport</keyword>